<dbReference type="Proteomes" id="UP000573603">
    <property type="component" value="Unassembled WGS sequence"/>
</dbReference>
<evidence type="ECO:0008006" key="4">
    <source>
        <dbReference type="Google" id="ProtNLM"/>
    </source>
</evidence>
<gene>
    <name evidence="2" type="ORF">FANTH_11349</name>
</gene>
<feature type="region of interest" description="Disordered" evidence="1">
    <location>
        <begin position="466"/>
        <end position="502"/>
    </location>
</feature>
<comment type="caution">
    <text evidence="2">The sequence shown here is derived from an EMBL/GenBank/DDBJ whole genome shotgun (WGS) entry which is preliminary data.</text>
</comment>
<protein>
    <recommendedName>
        <fullName evidence="4">G domain-containing protein</fullName>
    </recommendedName>
</protein>
<name>A0A8H4YYK2_9HYPO</name>
<reference evidence="2 3" key="1">
    <citation type="journal article" date="2020" name="BMC Genomics">
        <title>Correction to: Identification and distribution of gene clusters required for synthesis of sphingolipid metabolism inhibitors in diverse species of the filamentous fungus Fusarium.</title>
        <authorList>
            <person name="Kim H.S."/>
            <person name="Lohmar J.M."/>
            <person name="Busman M."/>
            <person name="Brown D.W."/>
            <person name="Naumann T.A."/>
            <person name="Divon H.H."/>
            <person name="Lysoe E."/>
            <person name="Uhlig S."/>
            <person name="Proctor R.H."/>
        </authorList>
    </citation>
    <scope>NUCLEOTIDE SEQUENCE [LARGE SCALE GENOMIC DNA]</scope>
    <source>
        <strain evidence="2 3">NRRL 25214</strain>
    </source>
</reference>
<accession>A0A8H4YYK2</accession>
<dbReference type="InterPro" id="IPR027417">
    <property type="entry name" value="P-loop_NTPase"/>
</dbReference>
<evidence type="ECO:0000313" key="2">
    <source>
        <dbReference type="EMBL" id="KAF5236235.1"/>
    </source>
</evidence>
<dbReference type="AlphaFoldDB" id="A0A8H4YYK2"/>
<dbReference type="CDD" id="cd00882">
    <property type="entry name" value="Ras_like_GTPase"/>
    <property type="match status" value="1"/>
</dbReference>
<keyword evidence="3" id="KW-1185">Reference proteome</keyword>
<evidence type="ECO:0000313" key="3">
    <source>
        <dbReference type="Proteomes" id="UP000573603"/>
    </source>
</evidence>
<proteinExistence type="predicted"/>
<evidence type="ECO:0000256" key="1">
    <source>
        <dbReference type="SAM" id="MobiDB-lite"/>
    </source>
</evidence>
<dbReference type="Gene3D" id="3.40.50.300">
    <property type="entry name" value="P-loop containing nucleotide triphosphate hydrolases"/>
    <property type="match status" value="1"/>
</dbReference>
<organism evidence="2 3">
    <name type="scientific">Fusarium anthophilum</name>
    <dbReference type="NCBI Taxonomy" id="48485"/>
    <lineage>
        <taxon>Eukaryota</taxon>
        <taxon>Fungi</taxon>
        <taxon>Dikarya</taxon>
        <taxon>Ascomycota</taxon>
        <taxon>Pezizomycotina</taxon>
        <taxon>Sordariomycetes</taxon>
        <taxon>Hypocreomycetidae</taxon>
        <taxon>Hypocreales</taxon>
        <taxon>Nectriaceae</taxon>
        <taxon>Fusarium</taxon>
        <taxon>Fusarium fujikuroi species complex</taxon>
    </lineage>
</organism>
<dbReference type="SUPFAM" id="SSF52540">
    <property type="entry name" value="P-loop containing nucleoside triphosphate hydrolases"/>
    <property type="match status" value="1"/>
</dbReference>
<feature type="compositionally biased region" description="Polar residues" evidence="1">
    <location>
        <begin position="467"/>
        <end position="502"/>
    </location>
</feature>
<dbReference type="EMBL" id="JABEVY010000332">
    <property type="protein sequence ID" value="KAF5236235.1"/>
    <property type="molecule type" value="Genomic_DNA"/>
</dbReference>
<sequence>MATYYSPRPSPVNLNAPNDEYNLEVDTSKIVVEGPTFNNLPESCDKFRILVIGKAGVGKSTICSVVFGVPPEKTGVSHRTVGTKKEKVWQPITFPGENENLVLHDSGGFEAGDLKCVDEINSFIKYCISCRSNRPIESAEKEFFLNADVGDIPVVVVFTQFDTLVDDHFCQLRRRQRNRTKAVDMDQLEKDAMNFAIADYDSNYRGQFEREFGRRLRVAIIRLSMPQPEDGEPMETSGVDSLVKETRGMLLADGLKLLWTAAQCHSADMKLKESINLGMNVFWKAVGTSSIPFIPFVGATALYSAFIKILKIINTIWGIPSCTPLLHDSKVRNLFLQGCFDASAGDILTSKFLVALNFFGPLTATQTSTAILKMIAGISLIYEKLFWYIKNHPERVVSPATIGRMVMEFRRSQGQRTMSARLTYRINITNCYDKTACLAELEEAVEAGRSVMEYLTAFGQVPAISNRGMNNSQQPATSNQQSTTSHRKSTSTNNRSTASMTADSKLGDNAVWHTFTRYFPKSFVGDYSKLKEGLKEYFPGGIDVTFEDATAEHVAQYKIIGLRDSPDKINLHKFLKEGEYILKE</sequence>